<dbReference type="Proteomes" id="UP000294835">
    <property type="component" value="Unassembled WGS sequence"/>
</dbReference>
<evidence type="ECO:0000313" key="3">
    <source>
        <dbReference type="Proteomes" id="UP000294835"/>
    </source>
</evidence>
<dbReference type="InterPro" id="IPR036108">
    <property type="entry name" value="4pyrrol_syn_uPrphyn_synt_sf"/>
</dbReference>
<feature type="domain" description="Tetrapyrrole biosynthesis uroporphyrinogen III synthase" evidence="1">
    <location>
        <begin position="32"/>
        <end position="227"/>
    </location>
</feature>
<dbReference type="RefSeq" id="WP_132463436.1">
    <property type="nucleotide sequence ID" value="NZ_SLXP01000008.1"/>
</dbReference>
<evidence type="ECO:0000313" key="2">
    <source>
        <dbReference type="EMBL" id="TCP40323.1"/>
    </source>
</evidence>
<evidence type="ECO:0000259" key="1">
    <source>
        <dbReference type="Pfam" id="PF02602"/>
    </source>
</evidence>
<dbReference type="GO" id="GO:0033014">
    <property type="term" value="P:tetrapyrrole biosynthetic process"/>
    <property type="evidence" value="ECO:0007669"/>
    <property type="project" value="InterPro"/>
</dbReference>
<dbReference type="AlphaFoldDB" id="A0A4R2PW24"/>
<accession>A0A4R2PW24</accession>
<organism evidence="2 3">
    <name type="scientific">Rhodovulum marinum</name>
    <dbReference type="NCBI Taxonomy" id="320662"/>
    <lineage>
        <taxon>Bacteria</taxon>
        <taxon>Pseudomonadati</taxon>
        <taxon>Pseudomonadota</taxon>
        <taxon>Alphaproteobacteria</taxon>
        <taxon>Rhodobacterales</taxon>
        <taxon>Paracoccaceae</taxon>
        <taxon>Rhodovulum</taxon>
    </lineage>
</organism>
<sequence>MSDDRPLLLLTRPRLQSDRFARALSDRVGQAVEVLTAPVMEIELFDAPIPLDGVGGLVFTSENGVAAFAGASDNRSLPAYCVGDRTARAARAAGLRARSAKGTAVELIQDIAADPPGGRLLHLRGEHARGDVCGGLATQGIEAADRVVYAQRALPFAPEVLQRVAAASLTLLPLFSPRSAQLVAERLGTAPNRLHIVSMSPAVTEAWTGPQPDILREATRPDAAAMLDILADLIDAAAAP</sequence>
<dbReference type="OrthoDB" id="7204250at2"/>
<dbReference type="Gene3D" id="3.40.50.10090">
    <property type="match status" value="2"/>
</dbReference>
<name>A0A4R2PW24_9RHOB</name>
<comment type="caution">
    <text evidence="2">The sequence shown here is derived from an EMBL/GenBank/DDBJ whole genome shotgun (WGS) entry which is preliminary data.</text>
</comment>
<dbReference type="SUPFAM" id="SSF69618">
    <property type="entry name" value="HemD-like"/>
    <property type="match status" value="1"/>
</dbReference>
<dbReference type="EMBL" id="SLXP01000008">
    <property type="protein sequence ID" value="TCP40323.1"/>
    <property type="molecule type" value="Genomic_DNA"/>
</dbReference>
<protein>
    <submittedName>
        <fullName evidence="2">Uroporphyrinogen-III synthase</fullName>
    </submittedName>
</protein>
<dbReference type="InterPro" id="IPR003754">
    <property type="entry name" value="4pyrrol_synth_uPrphyn_synth"/>
</dbReference>
<gene>
    <name evidence="2" type="ORF">EV662_108198</name>
</gene>
<dbReference type="GO" id="GO:0004852">
    <property type="term" value="F:uroporphyrinogen-III synthase activity"/>
    <property type="evidence" value="ECO:0007669"/>
    <property type="project" value="InterPro"/>
</dbReference>
<keyword evidence="3" id="KW-1185">Reference proteome</keyword>
<reference evidence="2 3" key="1">
    <citation type="submission" date="2019-03" db="EMBL/GenBank/DDBJ databases">
        <title>Genomic Encyclopedia of Type Strains, Phase IV (KMG-IV): sequencing the most valuable type-strain genomes for metagenomic binning, comparative biology and taxonomic classification.</title>
        <authorList>
            <person name="Goeker M."/>
        </authorList>
    </citation>
    <scope>NUCLEOTIDE SEQUENCE [LARGE SCALE GENOMIC DNA]</scope>
    <source>
        <strain evidence="2 3">DSM 18063</strain>
    </source>
</reference>
<dbReference type="CDD" id="cd06578">
    <property type="entry name" value="HemD"/>
    <property type="match status" value="1"/>
</dbReference>
<proteinExistence type="predicted"/>
<dbReference type="Pfam" id="PF02602">
    <property type="entry name" value="HEM4"/>
    <property type="match status" value="1"/>
</dbReference>